<gene>
    <name evidence="3" type="ORF">SAMN05444817_10536</name>
</gene>
<dbReference type="Gene3D" id="3.90.470.20">
    <property type="entry name" value="4'-phosphopantetheinyl transferase domain"/>
    <property type="match status" value="2"/>
</dbReference>
<keyword evidence="4" id="KW-1185">Reference proteome</keyword>
<dbReference type="Pfam" id="PF01648">
    <property type="entry name" value="ACPS"/>
    <property type="match status" value="1"/>
</dbReference>
<evidence type="ECO:0000313" key="4">
    <source>
        <dbReference type="Proteomes" id="UP000186292"/>
    </source>
</evidence>
<sequence length="207" mass="22823">MYMHQLRLVHVHASSRDQEFFGICRRSPPTLSLWQAPSVDGQDVAARLVEYALGVEARRYFRSSERFFPLCYEGRYFSVAHSPATTVVVVAGVPIGVDVEQRLTRQACSDLAWAWSPDEGRELLGDVAEECISTEIWTAKEAAGKALGVGLQAMPFTIASSPSPTAAAHRSIVMSTANGEPVSLDSHGMWYGESHLRFAWRLEDPAP</sequence>
<dbReference type="GO" id="GO:0008897">
    <property type="term" value="F:holo-[acyl-carrier-protein] synthase activity"/>
    <property type="evidence" value="ECO:0007669"/>
    <property type="project" value="InterPro"/>
</dbReference>
<evidence type="ECO:0000256" key="1">
    <source>
        <dbReference type="ARBA" id="ARBA00022679"/>
    </source>
</evidence>
<dbReference type="InterPro" id="IPR037143">
    <property type="entry name" value="4-PPantetheinyl_Trfase_dom_sf"/>
</dbReference>
<evidence type="ECO:0000313" key="3">
    <source>
        <dbReference type="EMBL" id="SIS46155.1"/>
    </source>
</evidence>
<organism evidence="3 4">
    <name type="scientific">Corynebacterium appendicis CIP 107643</name>
    <dbReference type="NCBI Taxonomy" id="1161099"/>
    <lineage>
        <taxon>Bacteria</taxon>
        <taxon>Bacillati</taxon>
        <taxon>Actinomycetota</taxon>
        <taxon>Actinomycetes</taxon>
        <taxon>Mycobacteriales</taxon>
        <taxon>Corynebacteriaceae</taxon>
        <taxon>Corynebacterium</taxon>
    </lineage>
</organism>
<name>A0A1N7J9Z8_9CORY</name>
<feature type="domain" description="4'-phosphopantetheinyl transferase" evidence="2">
    <location>
        <begin position="94"/>
        <end position="160"/>
    </location>
</feature>
<dbReference type="EMBL" id="FTOF01000005">
    <property type="protein sequence ID" value="SIS46155.1"/>
    <property type="molecule type" value="Genomic_DNA"/>
</dbReference>
<keyword evidence="1 3" id="KW-0808">Transferase</keyword>
<dbReference type="SUPFAM" id="SSF56214">
    <property type="entry name" value="4'-phosphopantetheinyl transferase"/>
    <property type="match status" value="1"/>
</dbReference>
<dbReference type="Proteomes" id="UP000186292">
    <property type="component" value="Unassembled WGS sequence"/>
</dbReference>
<dbReference type="STRING" id="1161099.SAMN05444817_10536"/>
<accession>A0A1N7J9Z8</accession>
<dbReference type="GO" id="GO:0000287">
    <property type="term" value="F:magnesium ion binding"/>
    <property type="evidence" value="ECO:0007669"/>
    <property type="project" value="InterPro"/>
</dbReference>
<proteinExistence type="predicted"/>
<dbReference type="InterPro" id="IPR008278">
    <property type="entry name" value="4-PPantetheinyl_Trfase_dom"/>
</dbReference>
<reference evidence="4" key="1">
    <citation type="submission" date="2017-01" db="EMBL/GenBank/DDBJ databases">
        <authorList>
            <person name="Varghese N."/>
            <person name="Submissions S."/>
        </authorList>
    </citation>
    <scope>NUCLEOTIDE SEQUENCE [LARGE SCALE GENOMIC DNA]</scope>
    <source>
        <strain evidence="4">DSM 44531</strain>
    </source>
</reference>
<protein>
    <submittedName>
        <fullName evidence="3">4'-phosphopantetheinyl transferase superfamily protein</fullName>
    </submittedName>
</protein>
<evidence type="ECO:0000259" key="2">
    <source>
        <dbReference type="Pfam" id="PF01648"/>
    </source>
</evidence>
<dbReference type="AlphaFoldDB" id="A0A1N7J9Z8"/>